<accession>A0ABR8Y9A5</accession>
<name>A0ABR8Y9A5_9BACT</name>
<organism evidence="1 2">
    <name type="scientific">Phocaeicola intestinalis</name>
    <dbReference type="NCBI Taxonomy" id="2762212"/>
    <lineage>
        <taxon>Bacteria</taxon>
        <taxon>Pseudomonadati</taxon>
        <taxon>Bacteroidota</taxon>
        <taxon>Bacteroidia</taxon>
        <taxon>Bacteroidales</taxon>
        <taxon>Bacteroidaceae</taxon>
        <taxon>Phocaeicola</taxon>
    </lineage>
</organism>
<dbReference type="RefSeq" id="WP_191764177.1">
    <property type="nucleotide sequence ID" value="NZ_JACSPP010000028.1"/>
</dbReference>
<evidence type="ECO:0000313" key="2">
    <source>
        <dbReference type="Proteomes" id="UP000620874"/>
    </source>
</evidence>
<keyword evidence="2" id="KW-1185">Reference proteome</keyword>
<evidence type="ECO:0008006" key="3">
    <source>
        <dbReference type="Google" id="ProtNLM"/>
    </source>
</evidence>
<dbReference type="Proteomes" id="UP000620874">
    <property type="component" value="Unassembled WGS sequence"/>
</dbReference>
<protein>
    <recommendedName>
        <fullName evidence="3">VWFA domain-containing protein</fullName>
    </recommendedName>
</protein>
<proteinExistence type="predicted"/>
<sequence length="199" mass="22312">MEKTILFLCECSQALNHYPEALDAMRVFIEEGVGAVEHDIRIGILNYGNNASGIDWFTSDTFSINTAFGESCLGASNLYSTLNKVSEYIRNDEHQNWTIIICTYCGPSDNELILSSESKDILLGCKFAVIYGNELIKVPVLGVPIMLDAVFKTGSETELSRFNEFLISSWSNRVYKSHDVEDSNHQSEIKDISNIDIYS</sequence>
<gene>
    <name evidence="1" type="ORF">H9625_09990</name>
</gene>
<reference evidence="1 2" key="1">
    <citation type="submission" date="2020-08" db="EMBL/GenBank/DDBJ databases">
        <title>A Genomic Blueprint of the Chicken Gut Microbiome.</title>
        <authorList>
            <person name="Gilroy R."/>
            <person name="Ravi A."/>
            <person name="Getino M."/>
            <person name="Pursley I."/>
            <person name="Horton D.L."/>
            <person name="Alikhan N.-F."/>
            <person name="Baker D."/>
            <person name="Gharbi K."/>
            <person name="Hall N."/>
            <person name="Watson M."/>
            <person name="Adriaenssens E.M."/>
            <person name="Foster-Nyarko E."/>
            <person name="Jarju S."/>
            <person name="Secka A."/>
            <person name="Antonio M."/>
            <person name="Oren A."/>
            <person name="Chaudhuri R."/>
            <person name="La Ragione R.M."/>
            <person name="Hildebrand F."/>
            <person name="Pallen M.J."/>
        </authorList>
    </citation>
    <scope>NUCLEOTIDE SEQUENCE [LARGE SCALE GENOMIC DNA]</scope>
    <source>
        <strain evidence="1 2">Sa1CVN1</strain>
    </source>
</reference>
<evidence type="ECO:0000313" key="1">
    <source>
        <dbReference type="EMBL" id="MBD8040757.1"/>
    </source>
</evidence>
<comment type="caution">
    <text evidence="1">The sequence shown here is derived from an EMBL/GenBank/DDBJ whole genome shotgun (WGS) entry which is preliminary data.</text>
</comment>
<dbReference type="EMBL" id="JACSPP010000028">
    <property type="protein sequence ID" value="MBD8040757.1"/>
    <property type="molecule type" value="Genomic_DNA"/>
</dbReference>